<evidence type="ECO:0000256" key="5">
    <source>
        <dbReference type="ARBA" id="ARBA00022989"/>
    </source>
</evidence>
<dbReference type="EMBL" id="BMHF01000004">
    <property type="protein sequence ID" value="GGA31495.1"/>
    <property type="molecule type" value="Genomic_DNA"/>
</dbReference>
<protein>
    <submittedName>
        <fullName evidence="9">Sugar ABC transporter permease</fullName>
    </submittedName>
</protein>
<dbReference type="Gene3D" id="1.10.3720.10">
    <property type="entry name" value="MetI-like"/>
    <property type="match status" value="1"/>
</dbReference>
<evidence type="ECO:0000259" key="8">
    <source>
        <dbReference type="PROSITE" id="PS50928"/>
    </source>
</evidence>
<dbReference type="PANTHER" id="PTHR43744">
    <property type="entry name" value="ABC TRANSPORTER PERMEASE PROTEIN MG189-RELATED-RELATED"/>
    <property type="match status" value="1"/>
</dbReference>
<dbReference type="Proteomes" id="UP000609323">
    <property type="component" value="Unassembled WGS sequence"/>
</dbReference>
<sequence>MRNMRTPSLRGGYSASMVVVEIVIVLLGLLFLVPFYFLLVNSVKEYGSILTDSANWPAAFHWSNYREAWKATEFPKAFLNSLIVTVVSNLLLSLICAMAAYKMVRRPTRFNKLLYLAFVAAMVIPFQAIMIPLVKVLSGLSLMDSTLGLIIAYLGFGAPITVFLFHGFVKSVPVDIEEAGKVDGSSPYGIFFRIVLPLMQPIIVTVIILNTLWIWNDYLMPYLILQSPNLATIPIATYAFFGQYTKQWDLALPALTLGIAPVVIFFLVMQKYIIEGVSTGSVKG</sequence>
<evidence type="ECO:0000256" key="7">
    <source>
        <dbReference type="RuleBase" id="RU363032"/>
    </source>
</evidence>
<feature type="transmembrane region" description="Helical" evidence="7">
    <location>
        <begin position="12"/>
        <end position="37"/>
    </location>
</feature>
<feature type="domain" description="ABC transmembrane type-1" evidence="8">
    <location>
        <begin position="78"/>
        <end position="269"/>
    </location>
</feature>
<gene>
    <name evidence="9" type="ORF">GCM10010917_15750</name>
</gene>
<comment type="subcellular location">
    <subcellularLocation>
        <location evidence="1 7">Cell membrane</location>
        <topology evidence="1 7">Multi-pass membrane protein</topology>
    </subcellularLocation>
</comment>
<evidence type="ECO:0000256" key="3">
    <source>
        <dbReference type="ARBA" id="ARBA00022475"/>
    </source>
</evidence>
<keyword evidence="4 7" id="KW-0812">Transmembrane</keyword>
<dbReference type="PROSITE" id="PS50928">
    <property type="entry name" value="ABC_TM1"/>
    <property type="match status" value="1"/>
</dbReference>
<comment type="caution">
    <text evidence="9">The sequence shown here is derived from an EMBL/GenBank/DDBJ whole genome shotgun (WGS) entry which is preliminary data.</text>
</comment>
<evidence type="ECO:0000256" key="4">
    <source>
        <dbReference type="ARBA" id="ARBA00022692"/>
    </source>
</evidence>
<keyword evidence="3" id="KW-1003">Cell membrane</keyword>
<feature type="transmembrane region" description="Helical" evidence="7">
    <location>
        <begin position="146"/>
        <end position="169"/>
    </location>
</feature>
<feature type="transmembrane region" description="Helical" evidence="7">
    <location>
        <begin position="190"/>
        <end position="215"/>
    </location>
</feature>
<keyword evidence="6 7" id="KW-0472">Membrane</keyword>
<feature type="transmembrane region" description="Helical" evidence="7">
    <location>
        <begin position="250"/>
        <end position="269"/>
    </location>
</feature>
<dbReference type="Pfam" id="PF00528">
    <property type="entry name" value="BPD_transp_1"/>
    <property type="match status" value="1"/>
</dbReference>
<evidence type="ECO:0000256" key="6">
    <source>
        <dbReference type="ARBA" id="ARBA00023136"/>
    </source>
</evidence>
<keyword evidence="2 7" id="KW-0813">Transport</keyword>
<feature type="transmembrane region" description="Helical" evidence="7">
    <location>
        <begin position="113"/>
        <end position="134"/>
    </location>
</feature>
<reference evidence="10" key="1">
    <citation type="journal article" date="2019" name="Int. J. Syst. Evol. Microbiol.">
        <title>The Global Catalogue of Microorganisms (GCM) 10K type strain sequencing project: providing services to taxonomists for standard genome sequencing and annotation.</title>
        <authorList>
            <consortium name="The Broad Institute Genomics Platform"/>
            <consortium name="The Broad Institute Genome Sequencing Center for Infectious Disease"/>
            <person name="Wu L."/>
            <person name="Ma J."/>
        </authorList>
    </citation>
    <scope>NUCLEOTIDE SEQUENCE [LARGE SCALE GENOMIC DNA]</scope>
    <source>
        <strain evidence="10">CGMCC 1.15044</strain>
    </source>
</reference>
<evidence type="ECO:0000256" key="1">
    <source>
        <dbReference type="ARBA" id="ARBA00004651"/>
    </source>
</evidence>
<feature type="transmembrane region" description="Helical" evidence="7">
    <location>
        <begin position="77"/>
        <end position="101"/>
    </location>
</feature>
<accession>A0ABQ1FUW8</accession>
<comment type="similarity">
    <text evidence="7">Belongs to the binding-protein-dependent transport system permease family.</text>
</comment>
<evidence type="ECO:0000313" key="10">
    <source>
        <dbReference type="Proteomes" id="UP000609323"/>
    </source>
</evidence>
<evidence type="ECO:0000313" key="9">
    <source>
        <dbReference type="EMBL" id="GGA31495.1"/>
    </source>
</evidence>
<proteinExistence type="inferred from homology"/>
<dbReference type="InterPro" id="IPR000515">
    <property type="entry name" value="MetI-like"/>
</dbReference>
<keyword evidence="10" id="KW-1185">Reference proteome</keyword>
<dbReference type="PANTHER" id="PTHR43744:SF12">
    <property type="entry name" value="ABC TRANSPORTER PERMEASE PROTEIN MG189-RELATED"/>
    <property type="match status" value="1"/>
</dbReference>
<keyword evidence="5 7" id="KW-1133">Transmembrane helix</keyword>
<name>A0ABQ1FUW8_9BACL</name>
<organism evidence="9 10">
    <name type="scientific">Paenibacillus physcomitrellae</name>
    <dbReference type="NCBI Taxonomy" id="1619311"/>
    <lineage>
        <taxon>Bacteria</taxon>
        <taxon>Bacillati</taxon>
        <taxon>Bacillota</taxon>
        <taxon>Bacilli</taxon>
        <taxon>Bacillales</taxon>
        <taxon>Paenibacillaceae</taxon>
        <taxon>Paenibacillus</taxon>
    </lineage>
</organism>
<dbReference type="CDD" id="cd06261">
    <property type="entry name" value="TM_PBP2"/>
    <property type="match status" value="1"/>
</dbReference>
<dbReference type="InterPro" id="IPR035906">
    <property type="entry name" value="MetI-like_sf"/>
</dbReference>
<dbReference type="SUPFAM" id="SSF161098">
    <property type="entry name" value="MetI-like"/>
    <property type="match status" value="1"/>
</dbReference>
<evidence type="ECO:0000256" key="2">
    <source>
        <dbReference type="ARBA" id="ARBA00022448"/>
    </source>
</evidence>